<dbReference type="OrthoDB" id="9791344at2"/>
<dbReference type="EMBL" id="RAWE01000021">
    <property type="protein sequence ID" value="RKH05200.1"/>
    <property type="molecule type" value="Genomic_DNA"/>
</dbReference>
<evidence type="ECO:0000256" key="6">
    <source>
        <dbReference type="SAM" id="SignalP"/>
    </source>
</evidence>
<keyword evidence="9" id="KW-1185">Reference proteome</keyword>
<keyword evidence="2 4" id="KW-0479">Metal-binding</keyword>
<accession>A0A3A8KB22</accession>
<protein>
    <submittedName>
        <fullName evidence="8">Cytochrome c</fullName>
    </submittedName>
</protein>
<evidence type="ECO:0000256" key="2">
    <source>
        <dbReference type="ARBA" id="ARBA00022723"/>
    </source>
</evidence>
<keyword evidence="1 4" id="KW-0349">Heme</keyword>
<evidence type="ECO:0000256" key="1">
    <source>
        <dbReference type="ARBA" id="ARBA00022617"/>
    </source>
</evidence>
<dbReference type="Proteomes" id="UP000268313">
    <property type="component" value="Unassembled WGS sequence"/>
</dbReference>
<dbReference type="GO" id="GO:0046872">
    <property type="term" value="F:metal ion binding"/>
    <property type="evidence" value="ECO:0007669"/>
    <property type="project" value="UniProtKB-KW"/>
</dbReference>
<dbReference type="InterPro" id="IPR036909">
    <property type="entry name" value="Cyt_c-like_dom_sf"/>
</dbReference>
<organism evidence="8 9">
    <name type="scientific">Corallococcus carmarthensis</name>
    <dbReference type="NCBI Taxonomy" id="2316728"/>
    <lineage>
        <taxon>Bacteria</taxon>
        <taxon>Pseudomonadati</taxon>
        <taxon>Myxococcota</taxon>
        <taxon>Myxococcia</taxon>
        <taxon>Myxococcales</taxon>
        <taxon>Cystobacterineae</taxon>
        <taxon>Myxococcaceae</taxon>
        <taxon>Corallococcus</taxon>
    </lineage>
</organism>
<reference evidence="9" key="1">
    <citation type="submission" date="2018-09" db="EMBL/GenBank/DDBJ databases">
        <authorList>
            <person name="Livingstone P.G."/>
            <person name="Whitworth D.E."/>
        </authorList>
    </citation>
    <scope>NUCLEOTIDE SEQUENCE [LARGE SCALE GENOMIC DNA]</scope>
    <source>
        <strain evidence="9">CA043D</strain>
    </source>
</reference>
<evidence type="ECO:0000313" key="8">
    <source>
        <dbReference type="EMBL" id="RKH05200.1"/>
    </source>
</evidence>
<feature type="region of interest" description="Disordered" evidence="5">
    <location>
        <begin position="40"/>
        <end position="66"/>
    </location>
</feature>
<feature type="chain" id="PRO_5017310028" evidence="6">
    <location>
        <begin position="23"/>
        <end position="113"/>
    </location>
</feature>
<sequence length="113" mass="12485">MTPRWCLLSALLLSCAPAASHAEDAAALWDKSCKNCHGPDGRAQTRMGQKESIPDMTRASWQKAESDKEIRGVIANGSSHNPKMKAYKDRLSPEQMDALVGYIRTFKPQEKAP</sequence>
<dbReference type="PROSITE" id="PS51007">
    <property type="entry name" value="CYTC"/>
    <property type="match status" value="1"/>
</dbReference>
<evidence type="ECO:0000313" key="9">
    <source>
        <dbReference type="Proteomes" id="UP000268313"/>
    </source>
</evidence>
<keyword evidence="6" id="KW-0732">Signal</keyword>
<keyword evidence="3 4" id="KW-0408">Iron</keyword>
<evidence type="ECO:0000256" key="4">
    <source>
        <dbReference type="PROSITE-ProRule" id="PRU00433"/>
    </source>
</evidence>
<comment type="caution">
    <text evidence="8">The sequence shown here is derived from an EMBL/GenBank/DDBJ whole genome shotgun (WGS) entry which is preliminary data.</text>
</comment>
<dbReference type="SUPFAM" id="SSF46626">
    <property type="entry name" value="Cytochrome c"/>
    <property type="match status" value="1"/>
</dbReference>
<gene>
    <name evidence="8" type="ORF">D7X32_08900</name>
</gene>
<dbReference type="PROSITE" id="PS51257">
    <property type="entry name" value="PROKAR_LIPOPROTEIN"/>
    <property type="match status" value="1"/>
</dbReference>
<evidence type="ECO:0000259" key="7">
    <source>
        <dbReference type="PROSITE" id="PS51007"/>
    </source>
</evidence>
<dbReference type="AlphaFoldDB" id="A0A3A8KB22"/>
<dbReference type="InterPro" id="IPR009056">
    <property type="entry name" value="Cyt_c-like_dom"/>
</dbReference>
<proteinExistence type="predicted"/>
<feature type="signal peptide" evidence="6">
    <location>
        <begin position="1"/>
        <end position="22"/>
    </location>
</feature>
<dbReference type="GO" id="GO:0009055">
    <property type="term" value="F:electron transfer activity"/>
    <property type="evidence" value="ECO:0007669"/>
    <property type="project" value="InterPro"/>
</dbReference>
<dbReference type="Pfam" id="PF13442">
    <property type="entry name" value="Cytochrome_CBB3"/>
    <property type="match status" value="1"/>
</dbReference>
<dbReference type="RefSeq" id="WP_120602082.1">
    <property type="nucleotide sequence ID" value="NZ_RAWE01000021.1"/>
</dbReference>
<dbReference type="Gene3D" id="1.10.760.10">
    <property type="entry name" value="Cytochrome c-like domain"/>
    <property type="match status" value="1"/>
</dbReference>
<dbReference type="GO" id="GO:0020037">
    <property type="term" value="F:heme binding"/>
    <property type="evidence" value="ECO:0007669"/>
    <property type="project" value="InterPro"/>
</dbReference>
<name>A0A3A8KB22_9BACT</name>
<feature type="domain" description="Cytochrome c" evidence="7">
    <location>
        <begin position="20"/>
        <end position="107"/>
    </location>
</feature>
<evidence type="ECO:0000256" key="5">
    <source>
        <dbReference type="SAM" id="MobiDB-lite"/>
    </source>
</evidence>
<evidence type="ECO:0000256" key="3">
    <source>
        <dbReference type="ARBA" id="ARBA00023004"/>
    </source>
</evidence>